<protein>
    <submittedName>
        <fullName evidence="1">Uncharacterized protein</fullName>
    </submittedName>
</protein>
<reference evidence="1 2" key="1">
    <citation type="journal article" date="2016" name="Sci. Rep.">
        <title>The Dendrobium catenatum Lindl. genome sequence provides insights into polysaccharide synthase, floral development and adaptive evolution.</title>
        <authorList>
            <person name="Zhang G.Q."/>
            <person name="Xu Q."/>
            <person name="Bian C."/>
            <person name="Tsai W.C."/>
            <person name="Yeh C.M."/>
            <person name="Liu K.W."/>
            <person name="Yoshida K."/>
            <person name="Zhang L.S."/>
            <person name="Chang S.B."/>
            <person name="Chen F."/>
            <person name="Shi Y."/>
            <person name="Su Y.Y."/>
            <person name="Zhang Y.Q."/>
            <person name="Chen L.J."/>
            <person name="Yin Y."/>
            <person name="Lin M."/>
            <person name="Huang H."/>
            <person name="Deng H."/>
            <person name="Wang Z.W."/>
            <person name="Zhu S.L."/>
            <person name="Zhao X."/>
            <person name="Deng C."/>
            <person name="Niu S.C."/>
            <person name="Huang J."/>
            <person name="Wang M."/>
            <person name="Liu G.H."/>
            <person name="Yang H.J."/>
            <person name="Xiao X.J."/>
            <person name="Hsiao Y.Y."/>
            <person name="Wu W.L."/>
            <person name="Chen Y.Y."/>
            <person name="Mitsuda N."/>
            <person name="Ohme-Takagi M."/>
            <person name="Luo Y.B."/>
            <person name="Van de Peer Y."/>
            <person name="Liu Z.J."/>
        </authorList>
    </citation>
    <scope>NUCLEOTIDE SEQUENCE [LARGE SCALE GENOMIC DNA]</scope>
    <source>
        <tissue evidence="1">The whole plant</tissue>
    </source>
</reference>
<dbReference type="EMBL" id="KZ502510">
    <property type="protein sequence ID" value="PKU77414.1"/>
    <property type="molecule type" value="Genomic_DNA"/>
</dbReference>
<gene>
    <name evidence="1" type="ORF">MA16_Dca023342</name>
</gene>
<sequence length="135" mass="14522">MLVLDILVASPIIVAIWKNIMDLEACGDINEGVDDNLALKTSVEFTLVVSHVEVVNNGVCDINTVALIDYASSLVIASHDSLLADFKVALSPNKEVSNINVPLVDAPISLISDWLKESFSSPCRGVKEDLDDPTD</sequence>
<accession>A0A2I0WP26</accession>
<dbReference type="AlphaFoldDB" id="A0A2I0WP26"/>
<reference evidence="1 2" key="2">
    <citation type="journal article" date="2017" name="Nature">
        <title>The Apostasia genome and the evolution of orchids.</title>
        <authorList>
            <person name="Zhang G.Q."/>
            <person name="Liu K.W."/>
            <person name="Li Z."/>
            <person name="Lohaus R."/>
            <person name="Hsiao Y.Y."/>
            <person name="Niu S.C."/>
            <person name="Wang J.Y."/>
            <person name="Lin Y.C."/>
            <person name="Xu Q."/>
            <person name="Chen L.J."/>
            <person name="Yoshida K."/>
            <person name="Fujiwara S."/>
            <person name="Wang Z.W."/>
            <person name="Zhang Y.Q."/>
            <person name="Mitsuda N."/>
            <person name="Wang M."/>
            <person name="Liu G.H."/>
            <person name="Pecoraro L."/>
            <person name="Huang H.X."/>
            <person name="Xiao X.J."/>
            <person name="Lin M."/>
            <person name="Wu X.Y."/>
            <person name="Wu W.L."/>
            <person name="Chen Y.Y."/>
            <person name="Chang S.B."/>
            <person name="Sakamoto S."/>
            <person name="Ohme-Takagi M."/>
            <person name="Yagi M."/>
            <person name="Zeng S.J."/>
            <person name="Shen C.Y."/>
            <person name="Yeh C.M."/>
            <person name="Luo Y.B."/>
            <person name="Tsai W.C."/>
            <person name="Van de Peer Y."/>
            <person name="Liu Z.J."/>
        </authorList>
    </citation>
    <scope>NUCLEOTIDE SEQUENCE [LARGE SCALE GENOMIC DNA]</scope>
    <source>
        <tissue evidence="1">The whole plant</tissue>
    </source>
</reference>
<organism evidence="1 2">
    <name type="scientific">Dendrobium catenatum</name>
    <dbReference type="NCBI Taxonomy" id="906689"/>
    <lineage>
        <taxon>Eukaryota</taxon>
        <taxon>Viridiplantae</taxon>
        <taxon>Streptophyta</taxon>
        <taxon>Embryophyta</taxon>
        <taxon>Tracheophyta</taxon>
        <taxon>Spermatophyta</taxon>
        <taxon>Magnoliopsida</taxon>
        <taxon>Liliopsida</taxon>
        <taxon>Asparagales</taxon>
        <taxon>Orchidaceae</taxon>
        <taxon>Epidendroideae</taxon>
        <taxon>Malaxideae</taxon>
        <taxon>Dendrobiinae</taxon>
        <taxon>Dendrobium</taxon>
    </lineage>
</organism>
<proteinExistence type="predicted"/>
<dbReference type="Proteomes" id="UP000233837">
    <property type="component" value="Unassembled WGS sequence"/>
</dbReference>
<name>A0A2I0WP26_9ASPA</name>
<evidence type="ECO:0000313" key="2">
    <source>
        <dbReference type="Proteomes" id="UP000233837"/>
    </source>
</evidence>
<evidence type="ECO:0000313" key="1">
    <source>
        <dbReference type="EMBL" id="PKU77414.1"/>
    </source>
</evidence>
<keyword evidence="2" id="KW-1185">Reference proteome</keyword>